<comment type="caution">
    <text evidence="2">The sequence shown here is derived from an EMBL/GenBank/DDBJ whole genome shotgun (WGS) entry which is preliminary data.</text>
</comment>
<gene>
    <name evidence="2" type="ORF">GDO81_009798</name>
</gene>
<keyword evidence="1" id="KW-0472">Membrane</keyword>
<feature type="transmembrane region" description="Helical" evidence="1">
    <location>
        <begin position="71"/>
        <end position="92"/>
    </location>
</feature>
<name>A0AAV7BU49_ENGPU</name>
<keyword evidence="1" id="KW-0812">Transmembrane</keyword>
<dbReference type="Proteomes" id="UP000824782">
    <property type="component" value="Unassembled WGS sequence"/>
</dbReference>
<reference evidence="2" key="1">
    <citation type="thesis" date="2020" institute="ProQuest LLC" country="789 East Eisenhower Parkway, Ann Arbor, MI, USA">
        <title>Comparative Genomics and Chromosome Evolution.</title>
        <authorList>
            <person name="Mudd A.B."/>
        </authorList>
    </citation>
    <scope>NUCLEOTIDE SEQUENCE</scope>
    <source>
        <strain evidence="2">237g6f4</strain>
        <tissue evidence="2">Blood</tissue>
    </source>
</reference>
<dbReference type="EMBL" id="WNYA01000004">
    <property type="protein sequence ID" value="KAG8576199.1"/>
    <property type="molecule type" value="Genomic_DNA"/>
</dbReference>
<evidence type="ECO:0000256" key="1">
    <source>
        <dbReference type="SAM" id="Phobius"/>
    </source>
</evidence>
<evidence type="ECO:0000313" key="2">
    <source>
        <dbReference type="EMBL" id="KAG8576199.1"/>
    </source>
</evidence>
<evidence type="ECO:0008006" key="4">
    <source>
        <dbReference type="Google" id="ProtNLM"/>
    </source>
</evidence>
<evidence type="ECO:0000313" key="3">
    <source>
        <dbReference type="Proteomes" id="UP000824782"/>
    </source>
</evidence>
<feature type="transmembrane region" description="Helical" evidence="1">
    <location>
        <begin position="12"/>
        <end position="36"/>
    </location>
</feature>
<organism evidence="2 3">
    <name type="scientific">Engystomops pustulosus</name>
    <name type="common">Tungara frog</name>
    <name type="synonym">Physalaemus pustulosus</name>
    <dbReference type="NCBI Taxonomy" id="76066"/>
    <lineage>
        <taxon>Eukaryota</taxon>
        <taxon>Metazoa</taxon>
        <taxon>Chordata</taxon>
        <taxon>Craniata</taxon>
        <taxon>Vertebrata</taxon>
        <taxon>Euteleostomi</taxon>
        <taxon>Amphibia</taxon>
        <taxon>Batrachia</taxon>
        <taxon>Anura</taxon>
        <taxon>Neobatrachia</taxon>
        <taxon>Hyloidea</taxon>
        <taxon>Leptodactylidae</taxon>
        <taxon>Leiuperinae</taxon>
        <taxon>Engystomops</taxon>
    </lineage>
</organism>
<sequence>MRFCTTINSIGFICLISCFLCANSRLWYVCSALFLFCYRQWMQFYSCIIREHNTLFYYCLTRRCINLFSSIYFVSALHYSGSGLVLLIEYSLRSS</sequence>
<proteinExistence type="predicted"/>
<dbReference type="AlphaFoldDB" id="A0AAV7BU49"/>
<keyword evidence="1" id="KW-1133">Transmembrane helix</keyword>
<protein>
    <recommendedName>
        <fullName evidence="4">NADH dehydrogenase subunit 4L</fullName>
    </recommendedName>
</protein>
<accession>A0AAV7BU49</accession>
<keyword evidence="3" id="KW-1185">Reference proteome</keyword>